<proteinExistence type="predicted"/>
<sequence>IHDLCMVGGYDMVPSFTKAELRKVFHHTTKEHSVAVFPGAAEGHSSPKSKALFCHNGTSQMEEATLMRTINV</sequence>
<dbReference type="InParanoid" id="A0A1X7U2Z3"/>
<accession>A0A1X7U2Z3</accession>
<protein>
    <submittedName>
        <fullName evidence="1">Uncharacterized protein</fullName>
    </submittedName>
</protein>
<reference evidence="1" key="1">
    <citation type="submission" date="2017-05" db="UniProtKB">
        <authorList>
            <consortium name="EnsemblMetazoa"/>
        </authorList>
    </citation>
    <scope>IDENTIFICATION</scope>
</reference>
<evidence type="ECO:0000313" key="1">
    <source>
        <dbReference type="EnsemblMetazoa" id="Aqu2.1.21907_001"/>
    </source>
</evidence>
<organism evidence="1">
    <name type="scientific">Amphimedon queenslandica</name>
    <name type="common">Sponge</name>
    <dbReference type="NCBI Taxonomy" id="400682"/>
    <lineage>
        <taxon>Eukaryota</taxon>
        <taxon>Metazoa</taxon>
        <taxon>Porifera</taxon>
        <taxon>Demospongiae</taxon>
        <taxon>Heteroscleromorpha</taxon>
        <taxon>Haplosclerida</taxon>
        <taxon>Niphatidae</taxon>
        <taxon>Amphimedon</taxon>
    </lineage>
</organism>
<dbReference type="EnsemblMetazoa" id="Aqu2.1.21907_001">
    <property type="protein sequence ID" value="Aqu2.1.21907_001"/>
    <property type="gene ID" value="Aqu2.1.21907"/>
</dbReference>
<dbReference type="AlphaFoldDB" id="A0A1X7U2Z3"/>
<name>A0A1X7U2Z3_AMPQE</name>